<dbReference type="Gene3D" id="1.10.10.10">
    <property type="entry name" value="Winged helix-like DNA-binding domain superfamily/Winged helix DNA-binding domain"/>
    <property type="match status" value="1"/>
</dbReference>
<dbReference type="KEGG" id="tro:trd_0276"/>
<dbReference type="GO" id="GO:0008168">
    <property type="term" value="F:methyltransferase activity"/>
    <property type="evidence" value="ECO:0007669"/>
    <property type="project" value="UniProtKB-KW"/>
</dbReference>
<dbReference type="EMBL" id="CP001275">
    <property type="protein sequence ID" value="ACM05349.1"/>
    <property type="molecule type" value="Genomic_DNA"/>
</dbReference>
<evidence type="ECO:0000256" key="1">
    <source>
        <dbReference type="ARBA" id="ARBA00022763"/>
    </source>
</evidence>
<keyword evidence="3" id="KW-0808">Transferase</keyword>
<sequence>MLIAIPRHRVVGQSGKPTGDAGGLQCKAWLLEHERMHV</sequence>
<dbReference type="STRING" id="309801.trd_0276"/>
<reference evidence="3 4" key="1">
    <citation type="journal article" date="2009" name="PLoS ONE">
        <title>Complete genome sequence of the aerobic CO-oxidizing thermophile Thermomicrobium roseum.</title>
        <authorList>
            <person name="Wu D."/>
            <person name="Raymond J."/>
            <person name="Wu M."/>
            <person name="Chatterji S."/>
            <person name="Ren Q."/>
            <person name="Graham J.E."/>
            <person name="Bryant D.A."/>
            <person name="Robb F."/>
            <person name="Colman A."/>
            <person name="Tallon L.J."/>
            <person name="Badger J.H."/>
            <person name="Madupu R."/>
            <person name="Ward N.L."/>
            <person name="Eisen J.A."/>
        </authorList>
    </citation>
    <scope>NUCLEOTIDE SEQUENCE [LARGE SCALE GENOMIC DNA]</scope>
    <source>
        <strain evidence="4">ATCC 27502 / DSM 5159 / P-2</strain>
    </source>
</reference>
<dbReference type="AlphaFoldDB" id="B9KXT8"/>
<keyword evidence="1" id="KW-0227">DNA damage</keyword>
<dbReference type="GO" id="GO:0006281">
    <property type="term" value="P:DNA repair"/>
    <property type="evidence" value="ECO:0007669"/>
    <property type="project" value="InterPro"/>
</dbReference>
<organism evidence="3 4">
    <name type="scientific">Thermomicrobium roseum (strain ATCC 27502 / DSM 5159 / P-2)</name>
    <dbReference type="NCBI Taxonomy" id="309801"/>
    <lineage>
        <taxon>Bacteria</taxon>
        <taxon>Pseudomonadati</taxon>
        <taxon>Thermomicrobiota</taxon>
        <taxon>Thermomicrobia</taxon>
        <taxon>Thermomicrobiales</taxon>
        <taxon>Thermomicrobiaceae</taxon>
        <taxon>Thermomicrobium</taxon>
    </lineage>
</organism>
<proteinExistence type="predicted"/>
<dbReference type="HOGENOM" id="CLU_3334162_0_0_0"/>
<dbReference type="Proteomes" id="UP000000447">
    <property type="component" value="Chromosome"/>
</dbReference>
<evidence type="ECO:0000313" key="3">
    <source>
        <dbReference type="EMBL" id="ACM05349.1"/>
    </source>
</evidence>
<dbReference type="InterPro" id="IPR014048">
    <property type="entry name" value="MethylDNA_cys_MeTrfase_DNA-bd"/>
</dbReference>
<feature type="domain" description="Methylated-DNA-[protein]-cysteine S-methyltransferase DNA binding" evidence="2">
    <location>
        <begin position="3"/>
        <end position="35"/>
    </location>
</feature>
<dbReference type="Pfam" id="PF01035">
    <property type="entry name" value="DNA_binding_1"/>
    <property type="match status" value="1"/>
</dbReference>
<evidence type="ECO:0000313" key="4">
    <source>
        <dbReference type="Proteomes" id="UP000000447"/>
    </source>
</evidence>
<name>B9KXT8_THERP</name>
<keyword evidence="4" id="KW-1185">Reference proteome</keyword>
<keyword evidence="3" id="KW-0489">Methyltransferase</keyword>
<gene>
    <name evidence="3" type="ordered locus">trd_0276</name>
</gene>
<dbReference type="GO" id="GO:0032259">
    <property type="term" value="P:methylation"/>
    <property type="evidence" value="ECO:0007669"/>
    <property type="project" value="UniProtKB-KW"/>
</dbReference>
<dbReference type="InterPro" id="IPR036217">
    <property type="entry name" value="MethylDNA_cys_MeTrfase_DNAb"/>
</dbReference>
<dbReference type="InterPro" id="IPR036388">
    <property type="entry name" value="WH-like_DNA-bd_sf"/>
</dbReference>
<dbReference type="SUPFAM" id="SSF46767">
    <property type="entry name" value="Methylated DNA-protein cysteine methyltransferase, C-terminal domain"/>
    <property type="match status" value="1"/>
</dbReference>
<protein>
    <submittedName>
        <fullName evidence="3">Methylated-DNA--protein-cysteine methyltransferase</fullName>
    </submittedName>
</protein>
<accession>B9KXT8</accession>
<evidence type="ECO:0000259" key="2">
    <source>
        <dbReference type="Pfam" id="PF01035"/>
    </source>
</evidence>
<dbReference type="eggNOG" id="COG0350">
    <property type="taxonomic scope" value="Bacteria"/>
</dbReference>